<dbReference type="Pfam" id="PF01733">
    <property type="entry name" value="Nucleoside_tran"/>
    <property type="match status" value="1"/>
</dbReference>
<evidence type="ECO:0000256" key="7">
    <source>
        <dbReference type="SAM" id="Phobius"/>
    </source>
</evidence>
<reference evidence="8 9" key="1">
    <citation type="submission" date="2021-04" db="EMBL/GenBank/DDBJ databases">
        <authorList>
            <person name="Bliznina A."/>
        </authorList>
    </citation>
    <scope>NUCLEOTIDE SEQUENCE [LARGE SCALE GENOMIC DNA]</scope>
</reference>
<feature type="transmembrane region" description="Helical" evidence="7">
    <location>
        <begin position="425"/>
        <end position="446"/>
    </location>
</feature>
<dbReference type="InterPro" id="IPR002259">
    <property type="entry name" value="Eqnu_transpt"/>
</dbReference>
<dbReference type="InterPro" id="IPR036259">
    <property type="entry name" value="MFS_trans_sf"/>
</dbReference>
<evidence type="ECO:0000256" key="1">
    <source>
        <dbReference type="ARBA" id="ARBA00004141"/>
    </source>
</evidence>
<organism evidence="8 9">
    <name type="scientific">Oikopleura dioica</name>
    <name type="common">Tunicate</name>
    <dbReference type="NCBI Taxonomy" id="34765"/>
    <lineage>
        <taxon>Eukaryota</taxon>
        <taxon>Metazoa</taxon>
        <taxon>Chordata</taxon>
        <taxon>Tunicata</taxon>
        <taxon>Appendicularia</taxon>
        <taxon>Copelata</taxon>
        <taxon>Oikopleuridae</taxon>
        <taxon>Oikopleura</taxon>
    </lineage>
</organism>
<keyword evidence="6 7" id="KW-0472">Membrane</keyword>
<feature type="transmembrane region" description="Helical" evidence="7">
    <location>
        <begin position="140"/>
        <end position="167"/>
    </location>
</feature>
<feature type="transmembrane region" description="Helical" evidence="7">
    <location>
        <begin position="351"/>
        <end position="373"/>
    </location>
</feature>
<feature type="transmembrane region" description="Helical" evidence="7">
    <location>
        <begin position="79"/>
        <end position="103"/>
    </location>
</feature>
<comment type="similarity">
    <text evidence="2">Belongs to the SLC29A/ENT transporter (TC 2.A.57) family.</text>
</comment>
<dbReference type="PIRSF" id="PIRSF016379">
    <property type="entry name" value="ENT"/>
    <property type="match status" value="1"/>
</dbReference>
<gene>
    <name evidence="8" type="ORF">OKIOD_LOCUS5590</name>
</gene>
<feature type="transmembrane region" description="Helical" evidence="7">
    <location>
        <begin position="276"/>
        <end position="301"/>
    </location>
</feature>
<feature type="transmembrane region" description="Helical" evidence="7">
    <location>
        <begin position="209"/>
        <end position="228"/>
    </location>
</feature>
<feature type="transmembrane region" description="Helical" evidence="7">
    <location>
        <begin position="174"/>
        <end position="197"/>
    </location>
</feature>
<name>A0ABN7S954_OIKDI</name>
<dbReference type="Gene3D" id="1.20.1250.20">
    <property type="entry name" value="MFS general substrate transporter like domains"/>
    <property type="match status" value="1"/>
</dbReference>
<keyword evidence="4 7" id="KW-0812">Transmembrane</keyword>
<sequence length="447" mass="49421">MATLLPWNFFITPFAYWMTKLQRSDWKNQTSPDTMSLTLTNISIELGKNQNLRIGSGAAPPATEDNCTNDWEFNPLQKFWSSTLAISTMGTNLIFCFLTTILAKKIPRKTRFLGCLLGYVLCLSATLAMVRINFEDKIPVFFGTTMGIVVLITICCAVFQTSLFGLASEFPMDLGIMGAVMGGQGCGGIFACVVNLLTLGLFDDPLESAFIFFLLAIVFTLFGIFMFLRIIRHPLYIQHVHDGDQKSMDSNAENVENEAMLSDANITFGDFVKTTLWPYMLSVFLCFVVTLGLFPAVAAFVQPINYDCNNVYHTKWFQPIWCFTLFNVGDTIGRVSASKVPFPKPQESMKLLTASIVRFGFVFLLPLCNIVTADRSTSIVFYSDWVYIIIMAAMSLSGGIISTQAMSFASQIAPRHLSDDVGNTMGTSLVAGLCGGAAFSFLILFVM</sequence>
<accession>A0ABN7S954</accession>
<feature type="transmembrane region" description="Helical" evidence="7">
    <location>
        <begin position="385"/>
        <end position="405"/>
    </location>
</feature>
<protein>
    <submittedName>
        <fullName evidence="8">Oidioi.mRNA.OKI2018_I69.XSR.g14032.t1.cds</fullName>
    </submittedName>
</protein>
<evidence type="ECO:0000256" key="3">
    <source>
        <dbReference type="ARBA" id="ARBA00022448"/>
    </source>
</evidence>
<evidence type="ECO:0000313" key="9">
    <source>
        <dbReference type="Proteomes" id="UP001158576"/>
    </source>
</evidence>
<evidence type="ECO:0000256" key="6">
    <source>
        <dbReference type="ARBA" id="ARBA00023136"/>
    </source>
</evidence>
<evidence type="ECO:0000256" key="4">
    <source>
        <dbReference type="ARBA" id="ARBA00022692"/>
    </source>
</evidence>
<evidence type="ECO:0000256" key="5">
    <source>
        <dbReference type="ARBA" id="ARBA00022989"/>
    </source>
</evidence>
<dbReference type="Proteomes" id="UP001158576">
    <property type="component" value="Chromosome XSR"/>
</dbReference>
<dbReference type="PANTHER" id="PTHR10332">
    <property type="entry name" value="EQUILIBRATIVE NUCLEOSIDE TRANSPORTER"/>
    <property type="match status" value="1"/>
</dbReference>
<comment type="subcellular location">
    <subcellularLocation>
        <location evidence="1">Membrane</location>
        <topology evidence="1">Multi-pass membrane protein</topology>
    </subcellularLocation>
</comment>
<proteinExistence type="inferred from homology"/>
<dbReference type="EMBL" id="OU015569">
    <property type="protein sequence ID" value="CAG5095099.1"/>
    <property type="molecule type" value="Genomic_DNA"/>
</dbReference>
<evidence type="ECO:0000313" key="8">
    <source>
        <dbReference type="EMBL" id="CAG5095099.1"/>
    </source>
</evidence>
<evidence type="ECO:0000256" key="2">
    <source>
        <dbReference type="ARBA" id="ARBA00007965"/>
    </source>
</evidence>
<dbReference type="PANTHER" id="PTHR10332:SF88">
    <property type="entry name" value="EQUILIBRATIVE NUCLEOSIDE TRANSPORTER 1, ISOFORM A"/>
    <property type="match status" value="1"/>
</dbReference>
<dbReference type="SUPFAM" id="SSF103473">
    <property type="entry name" value="MFS general substrate transporter"/>
    <property type="match status" value="1"/>
</dbReference>
<feature type="transmembrane region" description="Helical" evidence="7">
    <location>
        <begin position="115"/>
        <end position="134"/>
    </location>
</feature>
<dbReference type="PRINTS" id="PR01130">
    <property type="entry name" value="DERENTRNSPRT"/>
</dbReference>
<keyword evidence="9" id="KW-1185">Reference proteome</keyword>
<keyword evidence="3" id="KW-0813">Transport</keyword>
<keyword evidence="5 7" id="KW-1133">Transmembrane helix</keyword>